<dbReference type="Pfam" id="PF01476">
    <property type="entry name" value="LysM"/>
    <property type="match status" value="1"/>
</dbReference>
<dbReference type="PROSITE" id="PS51782">
    <property type="entry name" value="LYSM"/>
    <property type="match status" value="1"/>
</dbReference>
<evidence type="ECO:0000313" key="4">
    <source>
        <dbReference type="Proteomes" id="UP000218811"/>
    </source>
</evidence>
<evidence type="ECO:0000256" key="1">
    <source>
        <dbReference type="SAM" id="MobiDB-lite"/>
    </source>
</evidence>
<sequence length="191" mass="20782">MGRWTQYDEDEYRLPAGMQRVGYDADSGKYYFRDREGALWEGAEGAEYGEMRMVSHAPIATGGQDELGDVEAAPSRVDGYQPLATDPDDAGAHNSASSRGPGSPYRMLFPFFLLALRLAFYRPRVDSPPPDVGLCPGTSVPVAVQAGDTCWKLAHSRNFTLEAFLGLNPTLDCNGLMPGQTVCVPRTEAKS</sequence>
<protein>
    <recommendedName>
        <fullName evidence="2">LysM domain-containing protein</fullName>
    </recommendedName>
</protein>
<name>A0A2H3IWG3_WOLCO</name>
<organism evidence="3 4">
    <name type="scientific">Wolfiporia cocos (strain MD-104)</name>
    <name type="common">Brown rot fungus</name>
    <dbReference type="NCBI Taxonomy" id="742152"/>
    <lineage>
        <taxon>Eukaryota</taxon>
        <taxon>Fungi</taxon>
        <taxon>Dikarya</taxon>
        <taxon>Basidiomycota</taxon>
        <taxon>Agaricomycotina</taxon>
        <taxon>Agaricomycetes</taxon>
        <taxon>Polyporales</taxon>
        <taxon>Phaeolaceae</taxon>
        <taxon>Wolfiporia</taxon>
    </lineage>
</organism>
<evidence type="ECO:0000259" key="2">
    <source>
        <dbReference type="PROSITE" id="PS51782"/>
    </source>
</evidence>
<dbReference type="AlphaFoldDB" id="A0A2H3IWG3"/>
<dbReference type="Gene3D" id="3.10.350.10">
    <property type="entry name" value="LysM domain"/>
    <property type="match status" value="1"/>
</dbReference>
<dbReference type="SUPFAM" id="SSF54106">
    <property type="entry name" value="LysM domain"/>
    <property type="match status" value="1"/>
</dbReference>
<dbReference type="Proteomes" id="UP000218811">
    <property type="component" value="Unassembled WGS sequence"/>
</dbReference>
<dbReference type="OMA" id="MSWFTEM"/>
<dbReference type="EMBL" id="KB467831">
    <property type="protein sequence ID" value="PCH34330.1"/>
    <property type="molecule type" value="Genomic_DNA"/>
</dbReference>
<keyword evidence="4" id="KW-1185">Reference proteome</keyword>
<dbReference type="InterPro" id="IPR018392">
    <property type="entry name" value="LysM"/>
</dbReference>
<reference evidence="3 4" key="1">
    <citation type="journal article" date="2012" name="Science">
        <title>The Paleozoic origin of enzymatic lignin decomposition reconstructed from 31 fungal genomes.</title>
        <authorList>
            <person name="Floudas D."/>
            <person name="Binder M."/>
            <person name="Riley R."/>
            <person name="Barry K."/>
            <person name="Blanchette R.A."/>
            <person name="Henrissat B."/>
            <person name="Martinez A.T."/>
            <person name="Otillar R."/>
            <person name="Spatafora J.W."/>
            <person name="Yadav J.S."/>
            <person name="Aerts A."/>
            <person name="Benoit I."/>
            <person name="Boyd A."/>
            <person name="Carlson A."/>
            <person name="Copeland A."/>
            <person name="Coutinho P.M."/>
            <person name="de Vries R.P."/>
            <person name="Ferreira P."/>
            <person name="Findley K."/>
            <person name="Foster B."/>
            <person name="Gaskell J."/>
            <person name="Glotzer D."/>
            <person name="Gorecki P."/>
            <person name="Heitman J."/>
            <person name="Hesse C."/>
            <person name="Hori C."/>
            <person name="Igarashi K."/>
            <person name="Jurgens J.A."/>
            <person name="Kallen N."/>
            <person name="Kersten P."/>
            <person name="Kohler A."/>
            <person name="Kuees U."/>
            <person name="Kumar T.K.A."/>
            <person name="Kuo A."/>
            <person name="LaButti K."/>
            <person name="Larrondo L.F."/>
            <person name="Lindquist E."/>
            <person name="Ling A."/>
            <person name="Lombard V."/>
            <person name="Lucas S."/>
            <person name="Lundell T."/>
            <person name="Martin R."/>
            <person name="McLaughlin D.J."/>
            <person name="Morgenstern I."/>
            <person name="Morin E."/>
            <person name="Murat C."/>
            <person name="Nagy L.G."/>
            <person name="Nolan M."/>
            <person name="Ohm R.A."/>
            <person name="Patyshakuliyeva A."/>
            <person name="Rokas A."/>
            <person name="Ruiz-Duenas F.J."/>
            <person name="Sabat G."/>
            <person name="Salamov A."/>
            <person name="Samejima M."/>
            <person name="Schmutz J."/>
            <person name="Slot J.C."/>
            <person name="St John F."/>
            <person name="Stenlid J."/>
            <person name="Sun H."/>
            <person name="Sun S."/>
            <person name="Syed K."/>
            <person name="Tsang A."/>
            <person name="Wiebenga A."/>
            <person name="Young D."/>
            <person name="Pisabarro A."/>
            <person name="Eastwood D.C."/>
            <person name="Martin F."/>
            <person name="Cullen D."/>
            <person name="Grigoriev I.V."/>
            <person name="Hibbett D.S."/>
        </authorList>
    </citation>
    <scope>NUCLEOTIDE SEQUENCE [LARGE SCALE GENOMIC DNA]</scope>
    <source>
        <strain evidence="3 4">MD-104</strain>
    </source>
</reference>
<dbReference type="OrthoDB" id="2107166at2759"/>
<dbReference type="InterPro" id="IPR036779">
    <property type="entry name" value="LysM_dom_sf"/>
</dbReference>
<feature type="region of interest" description="Disordered" evidence="1">
    <location>
        <begin position="77"/>
        <end position="100"/>
    </location>
</feature>
<accession>A0A2H3IWG3</accession>
<dbReference type="CDD" id="cd00118">
    <property type="entry name" value="LysM"/>
    <property type="match status" value="1"/>
</dbReference>
<dbReference type="SMART" id="SM00257">
    <property type="entry name" value="LysM"/>
    <property type="match status" value="1"/>
</dbReference>
<gene>
    <name evidence="3" type="ORF">WOLCODRAFT_135647</name>
</gene>
<evidence type="ECO:0000313" key="3">
    <source>
        <dbReference type="EMBL" id="PCH34330.1"/>
    </source>
</evidence>
<proteinExistence type="predicted"/>
<feature type="domain" description="LysM" evidence="2">
    <location>
        <begin position="140"/>
        <end position="184"/>
    </location>
</feature>
<dbReference type="STRING" id="742152.A0A2H3IWG3"/>